<dbReference type="InterPro" id="IPR056691">
    <property type="entry name" value="DUF7789"/>
</dbReference>
<feature type="transmembrane region" description="Helical" evidence="1">
    <location>
        <begin position="197"/>
        <end position="221"/>
    </location>
</feature>
<evidence type="ECO:0000259" key="2">
    <source>
        <dbReference type="Pfam" id="PF25044"/>
    </source>
</evidence>
<keyword evidence="1" id="KW-0472">Membrane</keyword>
<accession>A0A813U8I5</accession>
<feature type="transmembrane region" description="Helical" evidence="1">
    <location>
        <begin position="228"/>
        <end position="250"/>
    </location>
</feature>
<feature type="transmembrane region" description="Helical" evidence="1">
    <location>
        <begin position="87"/>
        <end position="104"/>
    </location>
</feature>
<feature type="transmembrane region" description="Helical" evidence="1">
    <location>
        <begin position="170"/>
        <end position="191"/>
    </location>
</feature>
<organism evidence="3 4">
    <name type="scientific">Rotaria sordida</name>
    <dbReference type="NCBI Taxonomy" id="392033"/>
    <lineage>
        <taxon>Eukaryota</taxon>
        <taxon>Metazoa</taxon>
        <taxon>Spiralia</taxon>
        <taxon>Gnathifera</taxon>
        <taxon>Rotifera</taxon>
        <taxon>Eurotatoria</taxon>
        <taxon>Bdelloidea</taxon>
        <taxon>Philodinida</taxon>
        <taxon>Philodinidae</taxon>
        <taxon>Rotaria</taxon>
    </lineage>
</organism>
<evidence type="ECO:0000256" key="1">
    <source>
        <dbReference type="SAM" id="Phobius"/>
    </source>
</evidence>
<reference evidence="3" key="1">
    <citation type="submission" date="2021-02" db="EMBL/GenBank/DDBJ databases">
        <authorList>
            <person name="Nowell W R."/>
        </authorList>
    </citation>
    <scope>NUCLEOTIDE SEQUENCE</scope>
</reference>
<name>A0A813U8I5_9BILA</name>
<feature type="transmembrane region" description="Helical" evidence="1">
    <location>
        <begin position="35"/>
        <end position="56"/>
    </location>
</feature>
<dbReference type="PANTHER" id="PTHR39299">
    <property type="entry name" value="TRANSMEMBRANE PROTEIN"/>
    <property type="match status" value="1"/>
</dbReference>
<dbReference type="PANTHER" id="PTHR39299:SF1">
    <property type="entry name" value="TRANSMEMBRANE PROTEIN"/>
    <property type="match status" value="1"/>
</dbReference>
<comment type="caution">
    <text evidence="3">The sequence shown here is derived from an EMBL/GenBank/DDBJ whole genome shotgun (WGS) entry which is preliminary data.</text>
</comment>
<sequence>MVNTIVTFGNNRVSSVAPLPIVIKTDKKSSLQRQIYLIIGILVLIIIVSPTILSIEKDPDDFSFHILFIVHASFLLLFFISNTIYRNIGDGITIIPSLSLLAIYKTVHYVIRYRYCRINSPKDFLITTIQLTIILIFVITYILWTYLLIRNKYRKKITKGTTNFIRKQKRIFFSLLSLNLMLTISSLILNIRNQENFGLYEIIILSVGIPLTLLWCTIGILMSIFRNCLCITSFYLLSMIQPFHLIHLIFQTINELQSLSTEHEINKFLPLLIIIFVCVSTNFLVHLFTTITGCWMISKTDKTIINFRWLLANI</sequence>
<dbReference type="AlphaFoldDB" id="A0A813U8I5"/>
<evidence type="ECO:0000313" key="4">
    <source>
        <dbReference type="Proteomes" id="UP000663854"/>
    </source>
</evidence>
<feature type="transmembrane region" description="Helical" evidence="1">
    <location>
        <begin position="62"/>
        <end position="80"/>
    </location>
</feature>
<gene>
    <name evidence="3" type="ORF">PYM288_LOCUS5795</name>
</gene>
<feature type="transmembrane region" description="Helical" evidence="1">
    <location>
        <begin position="124"/>
        <end position="149"/>
    </location>
</feature>
<keyword evidence="1" id="KW-0812">Transmembrane</keyword>
<dbReference type="Pfam" id="PF25044">
    <property type="entry name" value="DUF7789"/>
    <property type="match status" value="1"/>
</dbReference>
<dbReference type="EMBL" id="CAJNOH010000061">
    <property type="protein sequence ID" value="CAF0825234.1"/>
    <property type="molecule type" value="Genomic_DNA"/>
</dbReference>
<keyword evidence="1" id="KW-1133">Transmembrane helix</keyword>
<evidence type="ECO:0000313" key="3">
    <source>
        <dbReference type="EMBL" id="CAF0825234.1"/>
    </source>
</evidence>
<dbReference type="Proteomes" id="UP000663854">
    <property type="component" value="Unassembled WGS sequence"/>
</dbReference>
<proteinExistence type="predicted"/>
<feature type="domain" description="DUF7789" evidence="2">
    <location>
        <begin position="169"/>
        <end position="281"/>
    </location>
</feature>
<protein>
    <recommendedName>
        <fullName evidence="2">DUF7789 domain-containing protein</fullName>
    </recommendedName>
</protein>
<feature type="transmembrane region" description="Helical" evidence="1">
    <location>
        <begin position="270"/>
        <end position="298"/>
    </location>
</feature>